<proteinExistence type="predicted"/>
<evidence type="ECO:0000313" key="1">
    <source>
        <dbReference type="EMBL" id="CDR37748.1"/>
    </source>
</evidence>
<organism evidence="1">
    <name type="scientific">Cyberlindnera fabianii</name>
    <name type="common">Yeast</name>
    <name type="synonym">Hansenula fabianii</name>
    <dbReference type="NCBI Taxonomy" id="36022"/>
    <lineage>
        <taxon>Eukaryota</taxon>
        <taxon>Fungi</taxon>
        <taxon>Dikarya</taxon>
        <taxon>Ascomycota</taxon>
        <taxon>Saccharomycotina</taxon>
        <taxon>Saccharomycetes</taxon>
        <taxon>Phaffomycetales</taxon>
        <taxon>Phaffomycetaceae</taxon>
        <taxon>Cyberlindnera</taxon>
    </lineage>
</organism>
<accession>A0A061AQT9</accession>
<reference evidence="1" key="1">
    <citation type="journal article" date="2014" name="Genome Announc.">
        <title>Genome sequence of the yeast Cyberlindnera fabianii (Hansenula fabianii).</title>
        <authorList>
            <person name="Freel K.C."/>
            <person name="Sarilar V."/>
            <person name="Neuveglise C."/>
            <person name="Devillers H."/>
            <person name="Friedrich A."/>
            <person name="Schacherer J."/>
        </authorList>
    </citation>
    <scope>NUCLEOTIDE SEQUENCE</scope>
    <source>
        <strain evidence="1">YJS4271</strain>
    </source>
</reference>
<sequence>MCVCVCLLADHQLTIIASYRAHSRSLKQKHLHKPCGEHGLFCPSRSLHGSASCQHLASVRRVPRKPAVGRFSILPCETNWRAHRRAHLQHFPPRHLHTQALPCPAHTHSTHRSTLPVAPSLTFRLRRALCCPSRGLNLHTFYPNTFPLTEPP</sequence>
<name>A0A061AQT9_CYBFA</name>
<gene>
    <name evidence="1" type="ORF">CYFA0S_01e16325g</name>
</gene>
<protein>
    <submittedName>
        <fullName evidence="1">CYFA0S01e16325g1_1</fullName>
    </submittedName>
</protein>
<dbReference type="AlphaFoldDB" id="A0A061AQT9"/>
<dbReference type="EMBL" id="LK052886">
    <property type="protein sequence ID" value="CDR37748.1"/>
    <property type="molecule type" value="Genomic_DNA"/>
</dbReference>